<name>A0ABX8D2L1_9CELL</name>
<comment type="catalytic activity">
    <reaction evidence="8 9">
        <text>5-phospho-alpha-D-ribose 1-diphosphate + nicotinate + ATP + H2O = nicotinate beta-D-ribonucleotide + ADP + phosphate + diphosphate</text>
        <dbReference type="Rhea" id="RHEA:36163"/>
        <dbReference type="ChEBI" id="CHEBI:15377"/>
        <dbReference type="ChEBI" id="CHEBI:30616"/>
        <dbReference type="ChEBI" id="CHEBI:32544"/>
        <dbReference type="ChEBI" id="CHEBI:33019"/>
        <dbReference type="ChEBI" id="CHEBI:43474"/>
        <dbReference type="ChEBI" id="CHEBI:57502"/>
        <dbReference type="ChEBI" id="CHEBI:58017"/>
        <dbReference type="ChEBI" id="CHEBI:456216"/>
        <dbReference type="EC" id="6.3.4.21"/>
    </reaction>
</comment>
<dbReference type="InterPro" id="IPR040727">
    <property type="entry name" value="NAPRTase_N"/>
</dbReference>
<reference evidence="11 12" key="1">
    <citation type="submission" date="2021-05" db="EMBL/GenBank/DDBJ databases">
        <title>Novel species in genus Cellulomonas.</title>
        <authorList>
            <person name="Zhang G."/>
        </authorList>
    </citation>
    <scope>NUCLEOTIDE SEQUENCE [LARGE SCALE GENOMIC DNA]</scope>
    <source>
        <strain evidence="12">zg-ZUI222</strain>
    </source>
</reference>
<comment type="pathway">
    <text evidence="1 9">Cofactor biosynthesis; NAD(+) biosynthesis; nicotinate D-ribonucleotide from nicotinate: step 1/1.</text>
</comment>
<evidence type="ECO:0000256" key="4">
    <source>
        <dbReference type="ARBA" id="ARBA00022553"/>
    </source>
</evidence>
<dbReference type="InterPro" id="IPR006405">
    <property type="entry name" value="Nic_PRibTrfase_pncB"/>
</dbReference>
<feature type="domain" description="Nicotinate phosphoribosyltransferase N-terminal" evidence="10">
    <location>
        <begin position="17"/>
        <end position="141"/>
    </location>
</feature>
<evidence type="ECO:0000256" key="1">
    <source>
        <dbReference type="ARBA" id="ARBA00004952"/>
    </source>
</evidence>
<organism evidence="11 12">
    <name type="scientific">Cellulomonas wangleii</name>
    <dbReference type="NCBI Taxonomy" id="2816956"/>
    <lineage>
        <taxon>Bacteria</taxon>
        <taxon>Bacillati</taxon>
        <taxon>Actinomycetota</taxon>
        <taxon>Actinomycetes</taxon>
        <taxon>Micrococcales</taxon>
        <taxon>Cellulomonadaceae</taxon>
        <taxon>Cellulomonas</taxon>
    </lineage>
</organism>
<dbReference type="PANTHER" id="PTHR11098:SF8">
    <property type="entry name" value="NICOTINATE PHOSPHORIBOSYLTRANSFERASE PNCB1"/>
    <property type="match status" value="1"/>
</dbReference>
<dbReference type="Proteomes" id="UP000677804">
    <property type="component" value="Chromosome"/>
</dbReference>
<evidence type="ECO:0000256" key="7">
    <source>
        <dbReference type="ARBA" id="ARBA00022679"/>
    </source>
</evidence>
<evidence type="ECO:0000313" key="12">
    <source>
        <dbReference type="Proteomes" id="UP000677804"/>
    </source>
</evidence>
<evidence type="ECO:0000313" key="11">
    <source>
        <dbReference type="EMBL" id="QVI61678.1"/>
    </source>
</evidence>
<dbReference type="SUPFAM" id="SSF51690">
    <property type="entry name" value="Nicotinate/Quinolinate PRTase C-terminal domain-like"/>
    <property type="match status" value="1"/>
</dbReference>
<comment type="function">
    <text evidence="9">Catalyzes the first step in the biosynthesis of NAD from nicotinic acid, the ATP-dependent synthesis of beta-nicotinate D-ribonucleotide from nicotinate and 5-phospho-D-ribose 1-phosphate.</text>
</comment>
<evidence type="ECO:0000256" key="2">
    <source>
        <dbReference type="ARBA" id="ARBA00010897"/>
    </source>
</evidence>
<dbReference type="Gene3D" id="3.20.140.10">
    <property type="entry name" value="nicotinate phosphoribosyltransferase"/>
    <property type="match status" value="1"/>
</dbReference>
<evidence type="ECO:0000256" key="5">
    <source>
        <dbReference type="ARBA" id="ARBA00022598"/>
    </source>
</evidence>
<keyword evidence="7 9" id="KW-0808">Transferase</keyword>
<gene>
    <name evidence="11" type="ORF">KG103_14625</name>
</gene>
<dbReference type="EMBL" id="CP074405">
    <property type="protein sequence ID" value="QVI61678.1"/>
    <property type="molecule type" value="Genomic_DNA"/>
</dbReference>
<evidence type="ECO:0000259" key="10">
    <source>
        <dbReference type="Pfam" id="PF17767"/>
    </source>
</evidence>
<dbReference type="InterPro" id="IPR036068">
    <property type="entry name" value="Nicotinate_pribotase-like_C"/>
</dbReference>
<evidence type="ECO:0000256" key="9">
    <source>
        <dbReference type="RuleBase" id="RU365100"/>
    </source>
</evidence>
<protein>
    <recommendedName>
        <fullName evidence="3 9">Nicotinate phosphoribosyltransferase</fullName>
        <ecNumber evidence="3 9">6.3.4.21</ecNumber>
    </recommendedName>
</protein>
<dbReference type="PANTHER" id="PTHR11098">
    <property type="entry name" value="NICOTINATE PHOSPHORIBOSYLTRANSFERASE"/>
    <property type="match status" value="1"/>
</dbReference>
<accession>A0ABX8D2L1</accession>
<dbReference type="Gene3D" id="3.20.20.70">
    <property type="entry name" value="Aldolase class I"/>
    <property type="match status" value="1"/>
</dbReference>
<sequence>MVNMTTTTTVGATSTAMLTDHYELTMLRAALADGTAHHQAVFEAFARRLPDGRRYGVVAGLGRIVEAIESFTFDTSRVAWLLEHGIIDERTADHLLGYRFTGNIDAYREGDIYFPNSPVLTVSGTFAECVVLETLILSILNHDSAMASAAARMVSAADGRPLLEMGSRRTNESAAVAAARAAYIAGFASTSNLQAGFQYGVPTRGTAAHAFTLGHTSEREAFASQVASLGTDTTLLVDTYDIPQGIRTAVEAAGTNLGGIRLDSGDLGDEARKARALLDSLGATSTKISVTSDLDEHTIAALTDAPIDLYGAGTKLVGGSGHPTAGMVYKLVAIADEPGPYAPMRPVAKKATSKGSVGGRKVAYRALDHQGHATREVVVVRHLPGAPETGLGRALQVAVIRDGHVVHRPSLAEIRAHHRGAKAELTALDLDLAPGTPRLVADPTAIGNLIGAGA</sequence>
<dbReference type="Pfam" id="PF17767">
    <property type="entry name" value="NAPRTase_N"/>
    <property type="match status" value="1"/>
</dbReference>
<dbReference type="RefSeq" id="WP_207339255.1">
    <property type="nucleotide sequence ID" value="NZ_CP074405.1"/>
</dbReference>
<proteinExistence type="inferred from homology"/>
<evidence type="ECO:0000256" key="8">
    <source>
        <dbReference type="ARBA" id="ARBA00048668"/>
    </source>
</evidence>
<evidence type="ECO:0000256" key="6">
    <source>
        <dbReference type="ARBA" id="ARBA00022642"/>
    </source>
</evidence>
<dbReference type="EC" id="6.3.4.21" evidence="3 9"/>
<dbReference type="NCBIfam" id="NF006698">
    <property type="entry name" value="PRK09243.1-5"/>
    <property type="match status" value="1"/>
</dbReference>
<dbReference type="NCBIfam" id="TIGR01513">
    <property type="entry name" value="NAPRTase_put"/>
    <property type="match status" value="1"/>
</dbReference>
<keyword evidence="5 9" id="KW-0436">Ligase</keyword>
<dbReference type="SUPFAM" id="SSF54675">
    <property type="entry name" value="Nicotinate/Quinolinate PRTase N-terminal domain-like"/>
    <property type="match status" value="1"/>
</dbReference>
<dbReference type="PIRSF" id="PIRSF000484">
    <property type="entry name" value="NAPRT"/>
    <property type="match status" value="1"/>
</dbReference>
<comment type="PTM">
    <text evidence="9">Transiently phosphorylated on a His residue during the reaction cycle. Phosphorylation strongly increases the affinity for substrates and increases the rate of nicotinate D-ribonucleotide production. Dephosphorylation regenerates the low-affinity form of the enzyme, leading to product release.</text>
</comment>
<keyword evidence="12" id="KW-1185">Reference proteome</keyword>
<keyword evidence="6 9" id="KW-0662">Pyridine nucleotide biosynthesis</keyword>
<keyword evidence="11" id="KW-0328">Glycosyltransferase</keyword>
<dbReference type="InterPro" id="IPR013785">
    <property type="entry name" value="Aldolase_TIM"/>
</dbReference>
<dbReference type="GO" id="GO:0016757">
    <property type="term" value="F:glycosyltransferase activity"/>
    <property type="evidence" value="ECO:0007669"/>
    <property type="project" value="UniProtKB-KW"/>
</dbReference>
<comment type="similarity">
    <text evidence="2 9">Belongs to the NAPRTase family.</text>
</comment>
<evidence type="ECO:0000256" key="3">
    <source>
        <dbReference type="ARBA" id="ARBA00013236"/>
    </source>
</evidence>
<keyword evidence="4" id="KW-0597">Phosphoprotein</keyword>
<dbReference type="InterPro" id="IPR007229">
    <property type="entry name" value="Nic_PRibTrfase-Fam"/>
</dbReference>
<dbReference type="NCBIfam" id="NF009131">
    <property type="entry name" value="PRK12484.1"/>
    <property type="match status" value="1"/>
</dbReference>
<dbReference type="GO" id="GO:0004516">
    <property type="term" value="F:nicotinate phosphoribosyltransferase activity"/>
    <property type="evidence" value="ECO:0007669"/>
    <property type="project" value="UniProtKB-EC"/>
</dbReference>